<evidence type="ECO:0008006" key="4">
    <source>
        <dbReference type="Google" id="ProtNLM"/>
    </source>
</evidence>
<dbReference type="RefSeq" id="WP_203760901.1">
    <property type="nucleotide sequence ID" value="NZ_BAAABO010000006.1"/>
</dbReference>
<comment type="caution">
    <text evidence="2">The sequence shown here is derived from an EMBL/GenBank/DDBJ whole genome shotgun (WGS) entry which is preliminary data.</text>
</comment>
<evidence type="ECO:0000256" key="1">
    <source>
        <dbReference type="SAM" id="SignalP"/>
    </source>
</evidence>
<gene>
    <name evidence="2" type="ORF">Ade02nite_16030</name>
</gene>
<dbReference type="Proteomes" id="UP000609879">
    <property type="component" value="Unassembled WGS sequence"/>
</dbReference>
<reference evidence="2 3" key="1">
    <citation type="submission" date="2021-01" db="EMBL/GenBank/DDBJ databases">
        <title>Whole genome shotgun sequence of Actinoplanes deccanensis NBRC 13994.</title>
        <authorList>
            <person name="Komaki H."/>
            <person name="Tamura T."/>
        </authorList>
    </citation>
    <scope>NUCLEOTIDE SEQUENCE [LARGE SCALE GENOMIC DNA]</scope>
    <source>
        <strain evidence="2 3">NBRC 13994</strain>
    </source>
</reference>
<name>A0ABQ3XZ04_9ACTN</name>
<sequence>MRAYRSILVITAVAASVGLSGAPALADASTVLTVEAPGGAAVAPGDVLTAAVAAGTTADFRTAAGGTTGITCAESAFTATVVDNPEAPGVATESVTDHTFASCTSNIFGVTRVNSVAVNNTPFATTVASGTGTVTVTGTDAAPIQTTLSLGTILGSVTCVYRADGNAITGSADNTDNSISFTDQAFTKFSGPITCPGSGFFTARYAPVVDTSITGSPAVFTN</sequence>
<proteinExistence type="predicted"/>
<evidence type="ECO:0000313" key="2">
    <source>
        <dbReference type="EMBL" id="GID72962.1"/>
    </source>
</evidence>
<dbReference type="EMBL" id="BOMI01000024">
    <property type="protein sequence ID" value="GID72962.1"/>
    <property type="molecule type" value="Genomic_DNA"/>
</dbReference>
<organism evidence="2 3">
    <name type="scientific">Paractinoplanes deccanensis</name>
    <dbReference type="NCBI Taxonomy" id="113561"/>
    <lineage>
        <taxon>Bacteria</taxon>
        <taxon>Bacillati</taxon>
        <taxon>Actinomycetota</taxon>
        <taxon>Actinomycetes</taxon>
        <taxon>Micromonosporales</taxon>
        <taxon>Micromonosporaceae</taxon>
        <taxon>Paractinoplanes</taxon>
    </lineage>
</organism>
<protein>
    <recommendedName>
        <fullName evidence="4">Tat pathway signal sequence domain protein</fullName>
    </recommendedName>
</protein>
<feature type="chain" id="PRO_5047008766" description="Tat pathway signal sequence domain protein" evidence="1">
    <location>
        <begin position="27"/>
        <end position="222"/>
    </location>
</feature>
<accession>A0ABQ3XZ04</accession>
<keyword evidence="3" id="KW-1185">Reference proteome</keyword>
<keyword evidence="1" id="KW-0732">Signal</keyword>
<feature type="signal peptide" evidence="1">
    <location>
        <begin position="1"/>
        <end position="26"/>
    </location>
</feature>
<evidence type="ECO:0000313" key="3">
    <source>
        <dbReference type="Proteomes" id="UP000609879"/>
    </source>
</evidence>